<gene>
    <name evidence="1" type="ORF">RS81_00635</name>
</gene>
<organism evidence="1 2">
    <name type="scientific">Microbacterium terrae</name>
    <dbReference type="NCBI Taxonomy" id="69369"/>
    <lineage>
        <taxon>Bacteria</taxon>
        <taxon>Bacillati</taxon>
        <taxon>Actinomycetota</taxon>
        <taxon>Actinomycetes</taxon>
        <taxon>Micrococcales</taxon>
        <taxon>Microbacteriaceae</taxon>
        <taxon>Microbacterium</taxon>
    </lineage>
</organism>
<protein>
    <submittedName>
        <fullName evidence="1">L-asparaginase II</fullName>
    </submittedName>
</protein>
<dbReference type="Pfam" id="PF06089">
    <property type="entry name" value="Asparaginase_II"/>
    <property type="match status" value="1"/>
</dbReference>
<sequence>MRARPRPDGRLVAVPQTFAVSDAVELAVVERSGFIESRHGGIAVVLAPDGTLLERLGDVSAFILPRSSLKPLQALACLSAGAPLEGEHLGLATASHSGTDRHVSVVREILASAGVGEDDLACPPAWPGDTATRDDMVRELGSPARVRMNCSGKHAAMLLTCTTNGWATDGYLDPEHPLQVHLRDVIERLVGEKTSVTAIDGCGAPIYAMSLFGLARAVHRIGNSSTTSPFALHRSAGALVQAVRQNPWTIDGPGRADTVVIERLGVFAKGGAEGVMVMVAPDGTTVALKMLDGSGRAATAVALRLLERAGALASADVADAMTRLSLTITGGGQDVGAIRPAF</sequence>
<dbReference type="AlphaFoldDB" id="A0A0M2HBH3"/>
<evidence type="ECO:0000313" key="1">
    <source>
        <dbReference type="EMBL" id="KJL43958.1"/>
    </source>
</evidence>
<dbReference type="InterPro" id="IPR010349">
    <property type="entry name" value="Asparaginase_II"/>
</dbReference>
<dbReference type="STRING" id="92835.RS81_00635"/>
<dbReference type="Proteomes" id="UP000033956">
    <property type="component" value="Unassembled WGS sequence"/>
</dbReference>
<proteinExistence type="predicted"/>
<accession>A0A0M2HBH3</accession>
<name>A0A0M2HBH3_9MICO</name>
<dbReference type="OrthoDB" id="9780674at2"/>
<comment type="caution">
    <text evidence="1">The sequence shown here is derived from an EMBL/GenBank/DDBJ whole genome shotgun (WGS) entry which is preliminary data.</text>
</comment>
<dbReference type="PANTHER" id="PTHR42110:SF1">
    <property type="entry name" value="L-ASPARAGINASE, PUTATIVE (AFU_ORTHOLOGUE AFUA_3G11890)-RELATED"/>
    <property type="match status" value="1"/>
</dbReference>
<dbReference type="PATRIC" id="fig|92835.4.peg.652"/>
<keyword evidence="2" id="KW-1185">Reference proteome</keyword>
<dbReference type="PANTHER" id="PTHR42110">
    <property type="entry name" value="L-ASPARAGINASE, PUTATIVE (AFU_ORTHOLOGUE AFUA_3G11890)-RELATED"/>
    <property type="match status" value="1"/>
</dbReference>
<dbReference type="EMBL" id="JYIZ01000034">
    <property type="protein sequence ID" value="KJL43958.1"/>
    <property type="molecule type" value="Genomic_DNA"/>
</dbReference>
<reference evidence="1 2" key="1">
    <citation type="submission" date="2015-02" db="EMBL/GenBank/DDBJ databases">
        <title>Draft genome sequences of ten Microbacterium spp. with emphasis on heavy metal contaminated environments.</title>
        <authorList>
            <person name="Corretto E."/>
        </authorList>
    </citation>
    <scope>NUCLEOTIDE SEQUENCE [LARGE SCALE GENOMIC DNA]</scope>
    <source>
        <strain evidence="1 2">DSM 12510</strain>
    </source>
</reference>
<evidence type="ECO:0000313" key="2">
    <source>
        <dbReference type="Proteomes" id="UP000033956"/>
    </source>
</evidence>